<dbReference type="Proteomes" id="UP001359559">
    <property type="component" value="Unassembled WGS sequence"/>
</dbReference>
<proteinExistence type="predicted"/>
<dbReference type="AlphaFoldDB" id="A0AAN9IT19"/>
<organism evidence="1 2">
    <name type="scientific">Clitoria ternatea</name>
    <name type="common">Butterfly pea</name>
    <dbReference type="NCBI Taxonomy" id="43366"/>
    <lineage>
        <taxon>Eukaryota</taxon>
        <taxon>Viridiplantae</taxon>
        <taxon>Streptophyta</taxon>
        <taxon>Embryophyta</taxon>
        <taxon>Tracheophyta</taxon>
        <taxon>Spermatophyta</taxon>
        <taxon>Magnoliopsida</taxon>
        <taxon>eudicotyledons</taxon>
        <taxon>Gunneridae</taxon>
        <taxon>Pentapetalae</taxon>
        <taxon>rosids</taxon>
        <taxon>fabids</taxon>
        <taxon>Fabales</taxon>
        <taxon>Fabaceae</taxon>
        <taxon>Papilionoideae</taxon>
        <taxon>50 kb inversion clade</taxon>
        <taxon>NPAAA clade</taxon>
        <taxon>indigoferoid/millettioid clade</taxon>
        <taxon>Phaseoleae</taxon>
        <taxon>Clitoria</taxon>
    </lineage>
</organism>
<keyword evidence="2" id="KW-1185">Reference proteome</keyword>
<comment type="caution">
    <text evidence="1">The sequence shown here is derived from an EMBL/GenBank/DDBJ whole genome shotgun (WGS) entry which is preliminary data.</text>
</comment>
<sequence>MVPYMGIQDSRHEKVDKGSSGALLCGFHRNIEVGDNFFVELLVLKHVLVLAWEEGTKVLRTCPSALNNLLFDDARGLLYPRP</sequence>
<dbReference type="EMBL" id="JAYKXN010000005">
    <property type="protein sequence ID" value="KAK7285644.1"/>
    <property type="molecule type" value="Genomic_DNA"/>
</dbReference>
<reference evidence="1 2" key="1">
    <citation type="submission" date="2024-01" db="EMBL/GenBank/DDBJ databases">
        <title>The genomes of 5 underutilized Papilionoideae crops provide insights into root nodulation and disease resistance.</title>
        <authorList>
            <person name="Yuan L."/>
        </authorList>
    </citation>
    <scope>NUCLEOTIDE SEQUENCE [LARGE SCALE GENOMIC DNA]</scope>
    <source>
        <strain evidence="1">LY-2023</strain>
        <tissue evidence="1">Leaf</tissue>
    </source>
</reference>
<gene>
    <name evidence="1" type="ORF">RJT34_20421</name>
</gene>
<name>A0AAN9IT19_CLITE</name>
<accession>A0AAN9IT19</accession>
<evidence type="ECO:0000313" key="1">
    <source>
        <dbReference type="EMBL" id="KAK7285644.1"/>
    </source>
</evidence>
<evidence type="ECO:0000313" key="2">
    <source>
        <dbReference type="Proteomes" id="UP001359559"/>
    </source>
</evidence>
<protein>
    <submittedName>
        <fullName evidence="1">Uncharacterized protein</fullName>
    </submittedName>
</protein>